<evidence type="ECO:0000313" key="4">
    <source>
        <dbReference type="Proteomes" id="UP000319557"/>
    </source>
</evidence>
<name>A0A517M0W3_9BACT</name>
<feature type="transmembrane region" description="Helical" evidence="2">
    <location>
        <begin position="221"/>
        <end position="239"/>
    </location>
</feature>
<keyword evidence="2" id="KW-0472">Membrane</keyword>
<evidence type="ECO:0000313" key="3">
    <source>
        <dbReference type="EMBL" id="QDS88523.1"/>
    </source>
</evidence>
<keyword evidence="4" id="KW-1185">Reference proteome</keyword>
<evidence type="ECO:0008006" key="5">
    <source>
        <dbReference type="Google" id="ProtNLM"/>
    </source>
</evidence>
<keyword evidence="2" id="KW-1133">Transmembrane helix</keyword>
<dbReference type="OrthoDB" id="225799at2"/>
<reference evidence="3 4" key="1">
    <citation type="submission" date="2019-02" db="EMBL/GenBank/DDBJ databases">
        <title>Deep-cultivation of Planctomycetes and their phenomic and genomic characterization uncovers novel biology.</title>
        <authorList>
            <person name="Wiegand S."/>
            <person name="Jogler M."/>
            <person name="Boedeker C."/>
            <person name="Pinto D."/>
            <person name="Vollmers J."/>
            <person name="Rivas-Marin E."/>
            <person name="Kohn T."/>
            <person name="Peeters S.H."/>
            <person name="Heuer A."/>
            <person name="Rast P."/>
            <person name="Oberbeckmann S."/>
            <person name="Bunk B."/>
            <person name="Jeske O."/>
            <person name="Meyerdierks A."/>
            <person name="Storesund J.E."/>
            <person name="Kallscheuer N."/>
            <person name="Luecker S."/>
            <person name="Lage O.M."/>
            <person name="Pohl T."/>
            <person name="Merkel B.J."/>
            <person name="Hornburger P."/>
            <person name="Mueller R.-W."/>
            <person name="Bruemmer F."/>
            <person name="Labrenz M."/>
            <person name="Spormann A.M."/>
            <person name="Op den Camp H."/>
            <person name="Overmann J."/>
            <person name="Amann R."/>
            <person name="Jetten M.S.M."/>
            <person name="Mascher T."/>
            <person name="Medema M.H."/>
            <person name="Devos D.P."/>
            <person name="Kaster A.-K."/>
            <person name="Ovreas L."/>
            <person name="Rohde M."/>
            <person name="Galperin M.Y."/>
            <person name="Jogler C."/>
        </authorList>
    </citation>
    <scope>NUCLEOTIDE SEQUENCE [LARGE SCALE GENOMIC DNA]</scope>
    <source>
        <strain evidence="3 4">EC9</strain>
    </source>
</reference>
<protein>
    <recommendedName>
        <fullName evidence="5">Tetratricopeptide repeat protein</fullName>
    </recommendedName>
</protein>
<evidence type="ECO:0000256" key="1">
    <source>
        <dbReference type="SAM" id="MobiDB-lite"/>
    </source>
</evidence>
<dbReference type="Proteomes" id="UP000319557">
    <property type="component" value="Chromosome"/>
</dbReference>
<dbReference type="EMBL" id="CP036261">
    <property type="protein sequence ID" value="QDS88523.1"/>
    <property type="molecule type" value="Genomic_DNA"/>
</dbReference>
<dbReference type="AlphaFoldDB" id="A0A517M0W3"/>
<evidence type="ECO:0000256" key="2">
    <source>
        <dbReference type="SAM" id="Phobius"/>
    </source>
</evidence>
<proteinExistence type="predicted"/>
<feature type="region of interest" description="Disordered" evidence="1">
    <location>
        <begin position="1"/>
        <end position="30"/>
    </location>
</feature>
<sequence length="768" mass="85162">MSKEPSRHRRHPAKGPKPSAGPSATTTPPDRKHLLSRLPSQFGAWGSWWAACAIILVAASVTRFGEPVALIPPIDNSLLAGGEAWNPWLSRFPSLMPLFVWPTWLAIAAIAVLIAAVAQRTLRCTAAGCVIAMVVGLCQIDPHGGFLAACLTYAAIRLRDRVLAHDEPSRDKSLRTFALVGLISGAALATTLEMAIPLAILALTVVSVCQQAIANRLRVGLILGLTAGWLLLLIGLFALQPGLLAAMMRPLTAIIDRPPESLMPSMQVVWKTPDFGWPHVVVLLFIIDCWRRWFMARSTRLSDGLLLALFTALAVGSGRYFWLASLAIACTASSDRFVLLQTAEQTSNRRWRWAAIGMAMALLAAHLGLQRHEILGSLSSARTVDTGQWNLAGPVVVQNLDLANAWELQDARQTLPLVVNDRWDIYGDFYPQYAAIVNDWSNWREHRYVRSDGQWGGFRKWFDEWNPKLIVVDANDLSTIRHHSLDSPWKTLGIDSDRVIFAQTDDRQASAPLREAARLLSILEIPRPAPEVHFERAIAFGGPSDSRKVSLVLSALRFPFAALRVLPDDDQTETEYARTMALLESAHRTLRYTGVPSLIDQTRALAHSQKLFARSDLQPPQRQQIETAIETLKQQQRIGSVDASSIRRNREQQDLENTIRDRLLEGEFTEATVLLPKLNHGALRDLLEVTATMPLQPTRNIRAALQAINQPGIRDSDDFAEIHFYVGTCSIELGDFDAALEQLRAHLSWDTSHPHKDLSAAFCGQITN</sequence>
<dbReference type="KEGG" id="ruv:EC9_27140"/>
<feature type="transmembrane region" description="Helical" evidence="2">
    <location>
        <begin position="42"/>
        <end position="61"/>
    </location>
</feature>
<feature type="transmembrane region" description="Helical" evidence="2">
    <location>
        <begin position="98"/>
        <end position="118"/>
    </location>
</feature>
<gene>
    <name evidence="3" type="ORF">EC9_27140</name>
</gene>
<keyword evidence="2" id="KW-0812">Transmembrane</keyword>
<dbReference type="RefSeq" id="WP_145345810.1">
    <property type="nucleotide sequence ID" value="NZ_CP036261.1"/>
</dbReference>
<feature type="transmembrane region" description="Helical" evidence="2">
    <location>
        <begin position="275"/>
        <end position="293"/>
    </location>
</feature>
<feature type="compositionally biased region" description="Basic residues" evidence="1">
    <location>
        <begin position="1"/>
        <end position="14"/>
    </location>
</feature>
<organism evidence="3 4">
    <name type="scientific">Rosistilla ulvae</name>
    <dbReference type="NCBI Taxonomy" id="1930277"/>
    <lineage>
        <taxon>Bacteria</taxon>
        <taxon>Pseudomonadati</taxon>
        <taxon>Planctomycetota</taxon>
        <taxon>Planctomycetia</taxon>
        <taxon>Pirellulales</taxon>
        <taxon>Pirellulaceae</taxon>
        <taxon>Rosistilla</taxon>
    </lineage>
</organism>
<feature type="transmembrane region" description="Helical" evidence="2">
    <location>
        <begin position="305"/>
        <end position="331"/>
    </location>
</feature>
<feature type="transmembrane region" description="Helical" evidence="2">
    <location>
        <begin position="130"/>
        <end position="156"/>
    </location>
</feature>
<accession>A0A517M0W3</accession>
<feature type="transmembrane region" description="Helical" evidence="2">
    <location>
        <begin position="176"/>
        <end position="209"/>
    </location>
</feature>
<feature type="compositionally biased region" description="Low complexity" evidence="1">
    <location>
        <begin position="16"/>
        <end position="28"/>
    </location>
</feature>